<dbReference type="GO" id="GO:0005763">
    <property type="term" value="C:mitochondrial small ribosomal subunit"/>
    <property type="evidence" value="ECO:0007669"/>
    <property type="project" value="TreeGrafter"/>
</dbReference>
<keyword evidence="2" id="KW-0689">Ribosomal protein</keyword>
<evidence type="ECO:0000256" key="2">
    <source>
        <dbReference type="ARBA" id="ARBA00022980"/>
    </source>
</evidence>
<dbReference type="EnsemblMetazoa" id="XM_038195959.1">
    <property type="protein sequence ID" value="XP_038051887.1"/>
    <property type="gene ID" value="LOC119724754"/>
</dbReference>
<evidence type="ECO:0000256" key="4">
    <source>
        <dbReference type="ARBA" id="ARBA00083755"/>
    </source>
</evidence>
<evidence type="ECO:0000256" key="1">
    <source>
        <dbReference type="ARBA" id="ARBA00009083"/>
    </source>
</evidence>
<name>A0A913ZJA7_PATMI</name>
<dbReference type="AlphaFoldDB" id="A0A913ZJA7"/>
<dbReference type="GO" id="GO:0003735">
    <property type="term" value="F:structural constituent of ribosome"/>
    <property type="evidence" value="ECO:0007669"/>
    <property type="project" value="InterPro"/>
</dbReference>
<dbReference type="OMA" id="FGLCRNQ"/>
<protein>
    <recommendedName>
        <fullName evidence="4">28S ribosomal protein S14, mitochondrial</fullName>
    </recommendedName>
</protein>
<dbReference type="Pfam" id="PF00253">
    <property type="entry name" value="Ribosomal_S14"/>
    <property type="match status" value="1"/>
</dbReference>
<dbReference type="FunFam" id="1.10.287.1480:FF:000001">
    <property type="entry name" value="30S ribosomal protein S14"/>
    <property type="match status" value="1"/>
</dbReference>
<proteinExistence type="inferred from homology"/>
<organism evidence="5 6">
    <name type="scientific">Patiria miniata</name>
    <name type="common">Bat star</name>
    <name type="synonym">Asterina miniata</name>
    <dbReference type="NCBI Taxonomy" id="46514"/>
    <lineage>
        <taxon>Eukaryota</taxon>
        <taxon>Metazoa</taxon>
        <taxon>Echinodermata</taxon>
        <taxon>Eleutherozoa</taxon>
        <taxon>Asterozoa</taxon>
        <taxon>Asteroidea</taxon>
        <taxon>Valvatacea</taxon>
        <taxon>Valvatida</taxon>
        <taxon>Asterinidae</taxon>
        <taxon>Patiria</taxon>
    </lineage>
</organism>
<keyword evidence="6" id="KW-1185">Reference proteome</keyword>
<dbReference type="SUPFAM" id="SSF57716">
    <property type="entry name" value="Glucocorticoid receptor-like (DNA-binding domain)"/>
    <property type="match status" value="1"/>
</dbReference>
<evidence type="ECO:0000313" key="5">
    <source>
        <dbReference type="EnsemblMetazoa" id="XP_038051887.1"/>
    </source>
</evidence>
<dbReference type="GeneID" id="119724754"/>
<dbReference type="Gene3D" id="1.10.287.1480">
    <property type="match status" value="1"/>
</dbReference>
<dbReference type="GO" id="GO:0006412">
    <property type="term" value="P:translation"/>
    <property type="evidence" value="ECO:0007669"/>
    <property type="project" value="InterPro"/>
</dbReference>
<dbReference type="RefSeq" id="XP_038051887.1">
    <property type="nucleotide sequence ID" value="XM_038195959.1"/>
</dbReference>
<dbReference type="InterPro" id="IPR001209">
    <property type="entry name" value="Ribosomal_uS14"/>
</dbReference>
<keyword evidence="3" id="KW-0687">Ribonucleoprotein</keyword>
<evidence type="ECO:0000256" key="3">
    <source>
        <dbReference type="ARBA" id="ARBA00023274"/>
    </source>
</evidence>
<accession>A0A913ZJA7</accession>
<dbReference type="PANTHER" id="PTHR19836:SF19">
    <property type="entry name" value="SMALL RIBOSOMAL SUBUNIT PROTEIN US14M"/>
    <property type="match status" value="1"/>
</dbReference>
<dbReference type="OrthoDB" id="413436at2759"/>
<dbReference type="Proteomes" id="UP000887568">
    <property type="component" value="Unplaced"/>
</dbReference>
<comment type="similarity">
    <text evidence="1">Belongs to the universal ribosomal protein uS14 family.</text>
</comment>
<reference evidence="5" key="1">
    <citation type="submission" date="2022-11" db="UniProtKB">
        <authorList>
            <consortium name="EnsemblMetazoa"/>
        </authorList>
    </citation>
    <scope>IDENTIFICATION</scope>
</reference>
<sequence length="147" mass="17356">MALEGAVQFVGNELKMALESCLKITRNITGFLTGSSQKHSLLPVRTYYADWRMLRDVKRRRLFKEYGVERRRINCIRKNTILPDELKEIADREIAALPRDSSWVRQRDRCAITSRPRSVIPRWRLSRIMWRQIADANHMSGVQRATW</sequence>
<dbReference type="PANTHER" id="PTHR19836">
    <property type="entry name" value="30S RIBOSOMAL PROTEIN S14"/>
    <property type="match status" value="1"/>
</dbReference>
<evidence type="ECO:0000313" key="6">
    <source>
        <dbReference type="Proteomes" id="UP000887568"/>
    </source>
</evidence>